<evidence type="ECO:0008006" key="4">
    <source>
        <dbReference type="Google" id="ProtNLM"/>
    </source>
</evidence>
<dbReference type="Proteomes" id="UP000031518">
    <property type="component" value="Unassembled WGS sequence"/>
</dbReference>
<proteinExistence type="inferred from homology"/>
<dbReference type="InterPro" id="IPR011322">
    <property type="entry name" value="N-reg_PII-like_a/b"/>
</dbReference>
<keyword evidence="3" id="KW-1185">Reference proteome</keyword>
<sequence length="239" mass="26808">MLERGPAKKLVVYVNATQHYQGEPTYEAIVRFLHRHGCAGATVTRAVAGYGASGKLHEAHLFGIADDVPMRIEAVDSAQKIEALLPWIYEMVEHGLIEVQDTEVIKHTMAEKSAKEQQKMKHEKLEGQAKMVRIYIGEDDRWGGEPLYEAIVKKLRMMDIAGATVYRGLMGYGATQRVHRSGWLGLSRDLPIMITVVDTEEKIRRILPILDEMVDEGLVVLSDVEIIKYTHSPEAGSKD</sequence>
<dbReference type="PANTHER" id="PTHR35983:SF1">
    <property type="entry name" value="UPF0166 PROTEIN TM_0021"/>
    <property type="match status" value="1"/>
</dbReference>
<reference evidence="2 3" key="1">
    <citation type="submission" date="2013-12" db="EMBL/GenBank/DDBJ databases">
        <authorList>
            <person name="Stott M."/>
        </authorList>
    </citation>
    <scope>NUCLEOTIDE SEQUENCE [LARGE SCALE GENOMIC DNA]</scope>
    <source>
        <strain evidence="2 3">K22</strain>
    </source>
</reference>
<dbReference type="InterPro" id="IPR003793">
    <property type="entry name" value="UPF0166"/>
</dbReference>
<protein>
    <recommendedName>
        <fullName evidence="4">DUF190 domain-containing protein</fullName>
    </recommendedName>
</protein>
<dbReference type="SUPFAM" id="SSF54913">
    <property type="entry name" value="GlnB-like"/>
    <property type="match status" value="2"/>
</dbReference>
<dbReference type="Gene3D" id="3.30.70.120">
    <property type="match status" value="2"/>
</dbReference>
<name>A0A0B6WY53_9BACT</name>
<dbReference type="AlphaFoldDB" id="A0A0B6WY53"/>
<dbReference type="EMBL" id="CBXV010000007">
    <property type="protein sequence ID" value="CDM66041.1"/>
    <property type="molecule type" value="Genomic_DNA"/>
</dbReference>
<dbReference type="STRING" id="454194.PYK22_02050"/>
<dbReference type="Pfam" id="PF02641">
    <property type="entry name" value="DUF190"/>
    <property type="match status" value="2"/>
</dbReference>
<dbReference type="OrthoDB" id="9795599at2"/>
<reference evidence="2 3" key="2">
    <citation type="submission" date="2015-01" db="EMBL/GenBank/DDBJ databases">
        <title>Complete genome sequence of Pyrinomonas methylaliphatogenes type strain K22T.</title>
        <authorList>
            <person name="Lee K.C.Y."/>
            <person name="Power J.F."/>
            <person name="Dunfield P.F."/>
            <person name="Morgan X.C."/>
            <person name="Huttenhower C."/>
            <person name="Stott M.B."/>
        </authorList>
    </citation>
    <scope>NUCLEOTIDE SEQUENCE [LARGE SCALE GENOMIC DNA]</scope>
    <source>
        <strain evidence="2 3">K22</strain>
    </source>
</reference>
<gene>
    <name evidence="2" type="ORF">PYK22_02050</name>
</gene>
<dbReference type="PANTHER" id="PTHR35983">
    <property type="entry name" value="UPF0166 PROTEIN TM_0021"/>
    <property type="match status" value="1"/>
</dbReference>
<dbReference type="RefSeq" id="WP_083437774.1">
    <property type="nucleotide sequence ID" value="NZ_CBXV010000007.1"/>
</dbReference>
<evidence type="ECO:0000313" key="3">
    <source>
        <dbReference type="Proteomes" id="UP000031518"/>
    </source>
</evidence>
<evidence type="ECO:0000313" key="2">
    <source>
        <dbReference type="EMBL" id="CDM66041.1"/>
    </source>
</evidence>
<accession>A0A0B6WY53</accession>
<comment type="similarity">
    <text evidence="1">Belongs to the UPF0166 family.</text>
</comment>
<dbReference type="InterPro" id="IPR015867">
    <property type="entry name" value="N-reg_PII/ATP_PRibTrfase_C"/>
</dbReference>
<evidence type="ECO:0000256" key="1">
    <source>
        <dbReference type="ARBA" id="ARBA00010554"/>
    </source>
</evidence>
<organism evidence="2 3">
    <name type="scientific">Pyrinomonas methylaliphatogenes</name>
    <dbReference type="NCBI Taxonomy" id="454194"/>
    <lineage>
        <taxon>Bacteria</taxon>
        <taxon>Pseudomonadati</taxon>
        <taxon>Acidobacteriota</taxon>
        <taxon>Blastocatellia</taxon>
        <taxon>Blastocatellales</taxon>
        <taxon>Pyrinomonadaceae</taxon>
        <taxon>Pyrinomonas</taxon>
    </lineage>
</organism>